<reference evidence="4 5" key="1">
    <citation type="journal article" date="2016" name="Nat. Commun.">
        <title>Thousands of microbial genomes shed light on interconnected biogeochemical processes in an aquifer system.</title>
        <authorList>
            <person name="Anantharaman K."/>
            <person name="Brown C.T."/>
            <person name="Hug L.A."/>
            <person name="Sharon I."/>
            <person name="Castelle C.J."/>
            <person name="Probst A.J."/>
            <person name="Thomas B.C."/>
            <person name="Singh A."/>
            <person name="Wilkins M.J."/>
            <person name="Karaoz U."/>
            <person name="Brodie E.L."/>
            <person name="Williams K.H."/>
            <person name="Hubbard S.S."/>
            <person name="Banfield J.F."/>
        </authorList>
    </citation>
    <scope>NUCLEOTIDE SEQUENCE [LARGE SCALE GENOMIC DNA]</scope>
</reference>
<evidence type="ECO:0000259" key="3">
    <source>
        <dbReference type="PROSITE" id="PS51459"/>
    </source>
</evidence>
<feature type="binding site" evidence="2">
    <location>
        <begin position="181"/>
        <end position="188"/>
    </location>
    <ligand>
        <name>ATP</name>
        <dbReference type="ChEBI" id="CHEBI:30616"/>
    </ligand>
</feature>
<evidence type="ECO:0000256" key="1">
    <source>
        <dbReference type="PIRSR" id="PIRSR640198-1"/>
    </source>
</evidence>
<keyword evidence="2" id="KW-0067">ATP-binding</keyword>
<accession>A0A1F5ZXQ7</accession>
<comment type="caution">
    <text evidence="4">The sequence shown here is derived from an EMBL/GenBank/DDBJ whole genome shotgun (WGS) entry which is preliminary data.</text>
</comment>
<dbReference type="SUPFAM" id="SSF140931">
    <property type="entry name" value="Fic-like"/>
    <property type="match status" value="1"/>
</dbReference>
<dbReference type="Gene3D" id="1.10.3290.10">
    <property type="entry name" value="Fido-like domain"/>
    <property type="match status" value="1"/>
</dbReference>
<proteinExistence type="predicted"/>
<dbReference type="Pfam" id="PF02661">
    <property type="entry name" value="Fic"/>
    <property type="match status" value="1"/>
</dbReference>
<dbReference type="SUPFAM" id="SSF46785">
    <property type="entry name" value="Winged helix' DNA-binding domain"/>
    <property type="match status" value="1"/>
</dbReference>
<dbReference type="PANTHER" id="PTHR13504:SF38">
    <property type="entry name" value="FIDO DOMAIN-CONTAINING PROTEIN"/>
    <property type="match status" value="1"/>
</dbReference>
<keyword evidence="2" id="KW-0547">Nucleotide-binding</keyword>
<protein>
    <recommendedName>
        <fullName evidence="3">Fido domain-containing protein</fullName>
    </recommendedName>
</protein>
<evidence type="ECO:0000313" key="4">
    <source>
        <dbReference type="EMBL" id="OGG16942.1"/>
    </source>
</evidence>
<name>A0A1F5ZXQ7_9BACT</name>
<gene>
    <name evidence="4" type="ORF">A3D77_06065</name>
</gene>
<dbReference type="PANTHER" id="PTHR13504">
    <property type="entry name" value="FIDO DOMAIN-CONTAINING PROTEIN DDB_G0283145"/>
    <property type="match status" value="1"/>
</dbReference>
<sequence length="327" mass="37597">MQIPPNYQISREILNLVSKIDALRLFFTSFEISPAIRNRIHHLNTLKSSLFSARIEGNPLTLNDIENGYPKDKREIQNILDAIHLIDTTVKPKSTIDMSVIRLLHATTTKGIGMDQGQFRTELSAIFNSTGIAVYVPPPPSEILGLISQLIRYIQSSDESFPIIKAMMSHLIFEKIHPFLDGNGRVGRLLVYAILKSSEYDFGFCVPFEEYLDEHKDAYYESLDIGMKNPEDFLLTLLEAYYAEAEKMKSLISEEVSHKNEIILPPRREEILQIVKDHHLVSFDFIKRRFLEVPARTIHYDLEKLQEKKLILKVGKTRGSFYTISNL</sequence>
<dbReference type="InterPro" id="IPR003812">
    <property type="entry name" value="Fido"/>
</dbReference>
<dbReference type="GO" id="GO:0005524">
    <property type="term" value="F:ATP binding"/>
    <property type="evidence" value="ECO:0007669"/>
    <property type="project" value="UniProtKB-KW"/>
</dbReference>
<dbReference type="STRING" id="1798382.A3D77_06065"/>
<dbReference type="Proteomes" id="UP000176923">
    <property type="component" value="Unassembled WGS sequence"/>
</dbReference>
<feature type="binding site" evidence="2">
    <location>
        <begin position="219"/>
        <end position="220"/>
    </location>
    <ligand>
        <name>ATP</name>
        <dbReference type="ChEBI" id="CHEBI:30616"/>
    </ligand>
</feature>
<dbReference type="EMBL" id="MFJL01000005">
    <property type="protein sequence ID" value="OGG16942.1"/>
    <property type="molecule type" value="Genomic_DNA"/>
</dbReference>
<feature type="domain" description="Fido" evidence="3">
    <location>
        <begin position="96"/>
        <end position="244"/>
    </location>
</feature>
<evidence type="ECO:0000313" key="5">
    <source>
        <dbReference type="Proteomes" id="UP000176923"/>
    </source>
</evidence>
<dbReference type="InterPro" id="IPR036597">
    <property type="entry name" value="Fido-like_dom_sf"/>
</dbReference>
<feature type="active site" evidence="1">
    <location>
        <position position="177"/>
    </location>
</feature>
<dbReference type="InterPro" id="IPR036390">
    <property type="entry name" value="WH_DNA-bd_sf"/>
</dbReference>
<dbReference type="PROSITE" id="PS51459">
    <property type="entry name" value="FIDO"/>
    <property type="match status" value="1"/>
</dbReference>
<organism evidence="4 5">
    <name type="scientific">Candidatus Gottesmanbacteria bacterium RIFCSPHIGHO2_02_FULL_39_11</name>
    <dbReference type="NCBI Taxonomy" id="1798382"/>
    <lineage>
        <taxon>Bacteria</taxon>
        <taxon>Candidatus Gottesmaniibacteriota</taxon>
    </lineage>
</organism>
<evidence type="ECO:0000256" key="2">
    <source>
        <dbReference type="PIRSR" id="PIRSR640198-2"/>
    </source>
</evidence>
<dbReference type="AlphaFoldDB" id="A0A1F5ZXQ7"/>
<dbReference type="InterPro" id="IPR040198">
    <property type="entry name" value="Fido_containing"/>
</dbReference>